<dbReference type="Pfam" id="PF13927">
    <property type="entry name" value="Ig_3"/>
    <property type="match status" value="1"/>
</dbReference>
<dbReference type="KEGG" id="kmr:108250824"/>
<evidence type="ECO:0000259" key="4">
    <source>
        <dbReference type="PROSITE" id="PS50835"/>
    </source>
</evidence>
<dbReference type="GeneTree" id="ENSGT00940000169291"/>
<feature type="transmembrane region" description="Helical" evidence="2">
    <location>
        <begin position="504"/>
        <end position="523"/>
    </location>
</feature>
<evidence type="ECO:0000313" key="6">
    <source>
        <dbReference type="Proteomes" id="UP000264800"/>
    </source>
</evidence>
<feature type="domain" description="Ig-like" evidence="4">
    <location>
        <begin position="99"/>
        <end position="194"/>
    </location>
</feature>
<evidence type="ECO:0000256" key="2">
    <source>
        <dbReference type="SAM" id="Phobius"/>
    </source>
</evidence>
<feature type="domain" description="Ig-like" evidence="4">
    <location>
        <begin position="219"/>
        <end position="300"/>
    </location>
</feature>
<reference evidence="5" key="1">
    <citation type="submission" date="2025-08" db="UniProtKB">
        <authorList>
            <consortium name="Ensembl"/>
        </authorList>
    </citation>
    <scope>IDENTIFICATION</scope>
</reference>
<dbReference type="RefSeq" id="XP_017296406.1">
    <property type="nucleotide sequence ID" value="XM_017440917.3"/>
</dbReference>
<dbReference type="InterPro" id="IPR003598">
    <property type="entry name" value="Ig_sub2"/>
</dbReference>
<dbReference type="Proteomes" id="UP000264800">
    <property type="component" value="Unplaced"/>
</dbReference>
<feature type="region of interest" description="Disordered" evidence="1">
    <location>
        <begin position="548"/>
        <end position="571"/>
    </location>
</feature>
<dbReference type="InterPro" id="IPR007110">
    <property type="entry name" value="Ig-like_dom"/>
</dbReference>
<protein>
    <submittedName>
        <fullName evidence="5">B-cell receptor CD22-like</fullName>
    </submittedName>
</protein>
<feature type="chain" id="PRO_5018713404" evidence="3">
    <location>
        <begin position="21"/>
        <end position="571"/>
    </location>
</feature>
<accession>A0A3Q3FME0</accession>
<keyword evidence="3" id="KW-0732">Signal</keyword>
<keyword evidence="2" id="KW-1133">Transmembrane helix</keyword>
<dbReference type="STRING" id="37003.ENSKMAP00000013877"/>
<dbReference type="OMA" id="NISSEYW"/>
<evidence type="ECO:0000313" key="5">
    <source>
        <dbReference type="Ensembl" id="ENSKMAP00000013877.1"/>
    </source>
</evidence>
<evidence type="ECO:0000256" key="1">
    <source>
        <dbReference type="SAM" id="MobiDB-lite"/>
    </source>
</evidence>
<feature type="domain" description="Ig-like" evidence="4">
    <location>
        <begin position="401"/>
        <end position="491"/>
    </location>
</feature>
<keyword evidence="2" id="KW-0472">Membrane</keyword>
<keyword evidence="6" id="KW-1185">Reference proteome</keyword>
<dbReference type="InterPro" id="IPR003599">
    <property type="entry name" value="Ig_sub"/>
</dbReference>
<dbReference type="AlphaFoldDB" id="A0A3Q3FME0"/>
<dbReference type="InterPro" id="IPR013783">
    <property type="entry name" value="Ig-like_fold"/>
</dbReference>
<sequence length="571" mass="64290">MLLSEAKWVFLGFILCISEGRHICVLKGSFVNLTCPEAESAGSTMWYTAIRNESVYSLKELPADGNYITHNVDENYNATLTIVEVLERDETVYCCQKDPKKAKLCWEKGTELHVADLQVKVFPASEGQKVTLMCTTSCALTESPAAFIWYQNTEVLYEDWSPWYQELVSSENSVRYSCAVKGYEELRAPEVSVDSVTPACFVVKYAKGRMCAQKSVDEPCSVTYPRDVRVQVNQEASISTLTCNSSCPAAVPHTEFRWYLSRMLFPECESQVLTAYKLSAHITCAVKSNEDLLAKEICLDPNCINANYIRSRVCMLEGSSVNISIAYSHQPPHPFWFKITRIVEGMIDTVVRVEYSDRVKGWWDNQRVLHTLRIHDLKKNDSGEYMFSLHICEHCRNSDLPGVMLVITGLKVTATPSAEVTEGQKVTLTCTTSCPLTDTVYIWYFNSQPLDLPEIQSKHLVLNPVGHQHAGNYSCAVKTPQNINSTTEALTVKARQQSVMINNILKLAVILLIPLVGLTLCTMMRRRKSVSVSEEIKDETELVDPLCVRAKPRVKNPPTEGQQEQQQEDAM</sequence>
<dbReference type="Gene3D" id="2.60.40.10">
    <property type="entry name" value="Immunoglobulins"/>
    <property type="match status" value="4"/>
</dbReference>
<dbReference type="GeneID" id="108250824"/>
<dbReference type="SUPFAM" id="SSF48726">
    <property type="entry name" value="Immunoglobulin"/>
    <property type="match status" value="4"/>
</dbReference>
<dbReference type="SMART" id="SM00408">
    <property type="entry name" value="IGc2"/>
    <property type="match status" value="2"/>
</dbReference>
<dbReference type="SMART" id="SM00409">
    <property type="entry name" value="IG"/>
    <property type="match status" value="4"/>
</dbReference>
<evidence type="ECO:0000256" key="3">
    <source>
        <dbReference type="SAM" id="SignalP"/>
    </source>
</evidence>
<name>A0A3Q3FME0_KRYMA</name>
<dbReference type="OrthoDB" id="6780341at2759"/>
<dbReference type="Ensembl" id="ENSKMAT00000014085.1">
    <property type="protein sequence ID" value="ENSKMAP00000013877.1"/>
    <property type="gene ID" value="ENSKMAG00000010416.1"/>
</dbReference>
<dbReference type="PANTHER" id="PTHR46013:SF4">
    <property type="entry name" value="B-CELL RECEPTOR CD22-RELATED"/>
    <property type="match status" value="1"/>
</dbReference>
<dbReference type="InterPro" id="IPR036179">
    <property type="entry name" value="Ig-like_dom_sf"/>
</dbReference>
<proteinExistence type="predicted"/>
<keyword evidence="2" id="KW-0812">Transmembrane</keyword>
<dbReference type="PROSITE" id="PS50835">
    <property type="entry name" value="IG_LIKE"/>
    <property type="match status" value="3"/>
</dbReference>
<feature type="signal peptide" evidence="3">
    <location>
        <begin position="1"/>
        <end position="20"/>
    </location>
</feature>
<organism evidence="5 6">
    <name type="scientific">Kryptolebias marmoratus</name>
    <name type="common">Mangrove killifish</name>
    <name type="synonym">Rivulus marmoratus</name>
    <dbReference type="NCBI Taxonomy" id="37003"/>
    <lineage>
        <taxon>Eukaryota</taxon>
        <taxon>Metazoa</taxon>
        <taxon>Chordata</taxon>
        <taxon>Craniata</taxon>
        <taxon>Vertebrata</taxon>
        <taxon>Euteleostomi</taxon>
        <taxon>Actinopterygii</taxon>
        <taxon>Neopterygii</taxon>
        <taxon>Teleostei</taxon>
        <taxon>Neoteleostei</taxon>
        <taxon>Acanthomorphata</taxon>
        <taxon>Ovalentaria</taxon>
        <taxon>Atherinomorphae</taxon>
        <taxon>Cyprinodontiformes</taxon>
        <taxon>Rivulidae</taxon>
        <taxon>Kryptolebias</taxon>
    </lineage>
</organism>
<dbReference type="PANTHER" id="PTHR46013">
    <property type="entry name" value="VASCULAR CELL ADHESION MOLECULE 1"/>
    <property type="match status" value="1"/>
</dbReference>
<reference evidence="5" key="2">
    <citation type="submission" date="2025-09" db="UniProtKB">
        <authorList>
            <consortium name="Ensembl"/>
        </authorList>
    </citation>
    <scope>IDENTIFICATION</scope>
</reference>